<feature type="region of interest" description="Disordered" evidence="1">
    <location>
        <begin position="1"/>
        <end position="21"/>
    </location>
</feature>
<dbReference type="InterPro" id="IPR052593">
    <property type="entry name" value="MT-associated_AKAP9-binding"/>
</dbReference>
<dbReference type="GO" id="GO:0090063">
    <property type="term" value="P:positive regulation of microtubule nucleation"/>
    <property type="evidence" value="ECO:0007669"/>
    <property type="project" value="TreeGrafter"/>
</dbReference>
<feature type="region of interest" description="Disordered" evidence="1">
    <location>
        <begin position="220"/>
        <end position="263"/>
    </location>
</feature>
<evidence type="ECO:0000313" key="3">
    <source>
        <dbReference type="Proteomes" id="UP000694549"/>
    </source>
</evidence>
<dbReference type="GO" id="GO:0007098">
    <property type="term" value="P:centrosome cycle"/>
    <property type="evidence" value="ECO:0007669"/>
    <property type="project" value="TreeGrafter"/>
</dbReference>
<reference evidence="2" key="2">
    <citation type="submission" date="2025-09" db="UniProtKB">
        <authorList>
            <consortium name="Ensembl"/>
        </authorList>
    </citation>
    <scope>IDENTIFICATION</scope>
</reference>
<dbReference type="GO" id="GO:0060090">
    <property type="term" value="F:molecular adaptor activity"/>
    <property type="evidence" value="ECO:0007669"/>
    <property type="project" value="TreeGrafter"/>
</dbReference>
<feature type="region of interest" description="Disordered" evidence="1">
    <location>
        <begin position="54"/>
        <end position="76"/>
    </location>
</feature>
<dbReference type="Proteomes" id="UP000694549">
    <property type="component" value="Unplaced"/>
</dbReference>
<protein>
    <submittedName>
        <fullName evidence="2">Uncharacterized protein</fullName>
    </submittedName>
</protein>
<proteinExistence type="predicted"/>
<evidence type="ECO:0000313" key="2">
    <source>
        <dbReference type="Ensembl" id="ENSAZOP00000018401.1"/>
    </source>
</evidence>
<dbReference type="PANTHER" id="PTHR46501">
    <property type="entry name" value="MYOMEGALIN"/>
    <property type="match status" value="1"/>
</dbReference>
<dbReference type="GO" id="GO:1903358">
    <property type="term" value="P:regulation of Golgi organization"/>
    <property type="evidence" value="ECO:0007669"/>
    <property type="project" value="TreeGrafter"/>
</dbReference>
<dbReference type="AlphaFoldDB" id="A0A8B9V345"/>
<name>A0A8B9V345_9AVES</name>
<feature type="compositionally biased region" description="Basic and acidic residues" evidence="1">
    <location>
        <begin position="1"/>
        <end position="16"/>
    </location>
</feature>
<reference evidence="2" key="1">
    <citation type="submission" date="2025-08" db="UniProtKB">
        <authorList>
            <consortium name="Ensembl"/>
        </authorList>
    </citation>
    <scope>IDENTIFICATION</scope>
</reference>
<dbReference type="PANTHER" id="PTHR46501:SF2">
    <property type="entry name" value="MYOMEGALIN"/>
    <property type="match status" value="1"/>
</dbReference>
<organism evidence="2 3">
    <name type="scientific">Anas zonorhyncha</name>
    <name type="common">Eastern spot-billed duck</name>
    <dbReference type="NCBI Taxonomy" id="75864"/>
    <lineage>
        <taxon>Eukaryota</taxon>
        <taxon>Metazoa</taxon>
        <taxon>Chordata</taxon>
        <taxon>Craniata</taxon>
        <taxon>Vertebrata</taxon>
        <taxon>Euteleostomi</taxon>
        <taxon>Archelosauria</taxon>
        <taxon>Archosauria</taxon>
        <taxon>Dinosauria</taxon>
        <taxon>Saurischia</taxon>
        <taxon>Theropoda</taxon>
        <taxon>Coelurosauria</taxon>
        <taxon>Aves</taxon>
        <taxon>Neognathae</taxon>
        <taxon>Galloanserae</taxon>
        <taxon>Anseriformes</taxon>
        <taxon>Anatidae</taxon>
        <taxon>Anatinae</taxon>
        <taxon>Anas</taxon>
    </lineage>
</organism>
<accession>A0A8B9V345</accession>
<dbReference type="GO" id="GO:0005794">
    <property type="term" value="C:Golgi apparatus"/>
    <property type="evidence" value="ECO:0007669"/>
    <property type="project" value="TreeGrafter"/>
</dbReference>
<sequence length="263" mass="28611">LAAYDQSREKDGEGRICPDGGRNPSAPSTCWWRADFINNPAAFPAVLGGGARPYGAPSATERPPCSRGAKSTQQPAVGQGLCPYSAFDGHRELCGAWGCFPSTVGWVCTGSPCVPPTPQNIELKVEVESLKRELREKQQALDKTWVAAESQSNRSEAALRQHYEERQRESEHVYELLENKIQLLQEEARLARSEAEQATALAKAEAQRCQELAARLKEAARAQGDSGSGDGHHDAARRWVPRPISGPAAPHKPRRVLSIPLGS</sequence>
<evidence type="ECO:0000256" key="1">
    <source>
        <dbReference type="SAM" id="MobiDB-lite"/>
    </source>
</evidence>
<keyword evidence="3" id="KW-1185">Reference proteome</keyword>
<dbReference type="Ensembl" id="ENSAZOT00000019769.1">
    <property type="protein sequence ID" value="ENSAZOP00000018401.1"/>
    <property type="gene ID" value="ENSAZOG00000011968.1"/>
</dbReference>
<dbReference type="GO" id="GO:0005813">
    <property type="term" value="C:centrosome"/>
    <property type="evidence" value="ECO:0007669"/>
    <property type="project" value="TreeGrafter"/>
</dbReference>